<dbReference type="Proteomes" id="UP000231379">
    <property type="component" value="Unassembled WGS sequence"/>
</dbReference>
<proteinExistence type="predicted"/>
<evidence type="ECO:0000313" key="1">
    <source>
        <dbReference type="EMBL" id="PIR82686.1"/>
    </source>
</evidence>
<evidence type="ECO:0000313" key="2">
    <source>
        <dbReference type="Proteomes" id="UP000231379"/>
    </source>
</evidence>
<name>A0A2H0UAG3_9BACT</name>
<gene>
    <name evidence="1" type="ORF">COU20_01125</name>
</gene>
<reference evidence="2" key="1">
    <citation type="submission" date="2017-09" db="EMBL/GenBank/DDBJ databases">
        <title>Depth-based differentiation of microbial function through sediment-hosted aquifers and enrichment of novel symbionts in the deep terrestrial subsurface.</title>
        <authorList>
            <person name="Probst A.J."/>
            <person name="Ladd B."/>
            <person name="Jarett J.K."/>
            <person name="Geller-Mcgrath D.E."/>
            <person name="Sieber C.M.K."/>
            <person name="Emerson J.B."/>
            <person name="Anantharaman K."/>
            <person name="Thomas B.C."/>
            <person name="Malmstrom R."/>
            <person name="Stieglmeier M."/>
            <person name="Klingl A."/>
            <person name="Woyke T."/>
            <person name="Ryan C.M."/>
            <person name="Banfield J.F."/>
        </authorList>
    </citation>
    <scope>NUCLEOTIDE SEQUENCE [LARGE SCALE GENOMIC DNA]</scope>
</reference>
<protein>
    <submittedName>
        <fullName evidence="1">Uncharacterized protein</fullName>
    </submittedName>
</protein>
<sequence>MVTIVVGRGGSGGSAPNDVDSDAGYFYNGGAGAHGRVVIEWTADACPTPLETVAGGLGFRLAAGIADRKLNKHGTNACVSNSGTLTYFIPARTSAELQSFMNAISRLFGVQAN</sequence>
<dbReference type="AlphaFoldDB" id="A0A2H0UAG3"/>
<organism evidence="1 2">
    <name type="scientific">Candidatus Kaiserbacteria bacterium CG10_big_fil_rev_8_21_14_0_10_59_10</name>
    <dbReference type="NCBI Taxonomy" id="1974612"/>
    <lineage>
        <taxon>Bacteria</taxon>
        <taxon>Candidatus Kaiseribacteriota</taxon>
    </lineage>
</organism>
<accession>A0A2H0UAG3</accession>
<dbReference type="EMBL" id="PFBM01000008">
    <property type="protein sequence ID" value="PIR82686.1"/>
    <property type="molecule type" value="Genomic_DNA"/>
</dbReference>
<comment type="caution">
    <text evidence="1">The sequence shown here is derived from an EMBL/GenBank/DDBJ whole genome shotgun (WGS) entry which is preliminary data.</text>
</comment>